<accession>A0A915ELN0</accession>
<dbReference type="Proteomes" id="UP000887574">
    <property type="component" value="Unplaced"/>
</dbReference>
<evidence type="ECO:0000313" key="2">
    <source>
        <dbReference type="WBParaSite" id="jg8048"/>
    </source>
</evidence>
<name>A0A915ELN0_9BILA</name>
<dbReference type="AlphaFoldDB" id="A0A915ELN0"/>
<evidence type="ECO:0000313" key="1">
    <source>
        <dbReference type="Proteomes" id="UP000887574"/>
    </source>
</evidence>
<reference evidence="2" key="1">
    <citation type="submission" date="2022-11" db="UniProtKB">
        <authorList>
            <consortium name="WormBaseParasite"/>
        </authorList>
    </citation>
    <scope>IDENTIFICATION</scope>
</reference>
<dbReference type="WBParaSite" id="jg8048">
    <property type="protein sequence ID" value="jg8048"/>
    <property type="gene ID" value="jg8048"/>
</dbReference>
<sequence length="73" mass="8349">MEMETNSDELCVGKSYGNHTHATCKEDIESAERQDGRDAKMIQKNVSDMVYYHRKLLNNDPNTPCDPENLEST</sequence>
<proteinExistence type="predicted"/>
<organism evidence="1 2">
    <name type="scientific">Ditylenchus dipsaci</name>
    <dbReference type="NCBI Taxonomy" id="166011"/>
    <lineage>
        <taxon>Eukaryota</taxon>
        <taxon>Metazoa</taxon>
        <taxon>Ecdysozoa</taxon>
        <taxon>Nematoda</taxon>
        <taxon>Chromadorea</taxon>
        <taxon>Rhabditida</taxon>
        <taxon>Tylenchina</taxon>
        <taxon>Tylenchomorpha</taxon>
        <taxon>Sphaerularioidea</taxon>
        <taxon>Anguinidae</taxon>
        <taxon>Anguininae</taxon>
        <taxon>Ditylenchus</taxon>
    </lineage>
</organism>
<keyword evidence="1" id="KW-1185">Reference proteome</keyword>
<protein>
    <submittedName>
        <fullName evidence="2">Uncharacterized protein</fullName>
    </submittedName>
</protein>